<comment type="caution">
    <text evidence="1">The sequence shown here is derived from an EMBL/GenBank/DDBJ whole genome shotgun (WGS) entry which is preliminary data.</text>
</comment>
<proteinExistence type="predicted"/>
<dbReference type="EMBL" id="MU274900">
    <property type="protein sequence ID" value="KAI0094444.1"/>
    <property type="molecule type" value="Genomic_DNA"/>
</dbReference>
<keyword evidence="2" id="KW-1185">Reference proteome</keyword>
<organism evidence="1 2">
    <name type="scientific">Irpex rosettiformis</name>
    <dbReference type="NCBI Taxonomy" id="378272"/>
    <lineage>
        <taxon>Eukaryota</taxon>
        <taxon>Fungi</taxon>
        <taxon>Dikarya</taxon>
        <taxon>Basidiomycota</taxon>
        <taxon>Agaricomycotina</taxon>
        <taxon>Agaricomycetes</taxon>
        <taxon>Polyporales</taxon>
        <taxon>Irpicaceae</taxon>
        <taxon>Irpex</taxon>
    </lineage>
</organism>
<sequence length="143" mass="15905">MPPPYPHPSFQLILLPNSYNVTQFKPEEPIPQSYIDALTGARSKHLSSGEGKMRMLSITRTNEEVSIVEEVELGEGEWRCVRVMGPMAFDVVGVINNATAPIKAAGVGVFVVSTWNTDYILISREHIETAVEAWKGDGWEFVE</sequence>
<reference evidence="1" key="1">
    <citation type="journal article" date="2021" name="Environ. Microbiol.">
        <title>Gene family expansions and transcriptome signatures uncover fungal adaptations to wood decay.</title>
        <authorList>
            <person name="Hage H."/>
            <person name="Miyauchi S."/>
            <person name="Viragh M."/>
            <person name="Drula E."/>
            <person name="Min B."/>
            <person name="Chaduli D."/>
            <person name="Navarro D."/>
            <person name="Favel A."/>
            <person name="Norest M."/>
            <person name="Lesage-Meessen L."/>
            <person name="Balint B."/>
            <person name="Merenyi Z."/>
            <person name="de Eugenio L."/>
            <person name="Morin E."/>
            <person name="Martinez A.T."/>
            <person name="Baldrian P."/>
            <person name="Stursova M."/>
            <person name="Martinez M.J."/>
            <person name="Novotny C."/>
            <person name="Magnuson J.K."/>
            <person name="Spatafora J.W."/>
            <person name="Maurice S."/>
            <person name="Pangilinan J."/>
            <person name="Andreopoulos W."/>
            <person name="LaButti K."/>
            <person name="Hundley H."/>
            <person name="Na H."/>
            <person name="Kuo A."/>
            <person name="Barry K."/>
            <person name="Lipzen A."/>
            <person name="Henrissat B."/>
            <person name="Riley R."/>
            <person name="Ahrendt S."/>
            <person name="Nagy L.G."/>
            <person name="Grigoriev I.V."/>
            <person name="Martin F."/>
            <person name="Rosso M.N."/>
        </authorList>
    </citation>
    <scope>NUCLEOTIDE SEQUENCE</scope>
    <source>
        <strain evidence="1">CBS 384.51</strain>
    </source>
</reference>
<protein>
    <submittedName>
        <fullName evidence="1">ACT domain-containing protein</fullName>
    </submittedName>
</protein>
<name>A0ACB8UJB4_9APHY</name>
<evidence type="ECO:0000313" key="2">
    <source>
        <dbReference type="Proteomes" id="UP001055072"/>
    </source>
</evidence>
<evidence type="ECO:0000313" key="1">
    <source>
        <dbReference type="EMBL" id="KAI0094444.1"/>
    </source>
</evidence>
<dbReference type="Proteomes" id="UP001055072">
    <property type="component" value="Unassembled WGS sequence"/>
</dbReference>
<accession>A0ACB8UJB4</accession>
<gene>
    <name evidence="1" type="ORF">BDY19DRAFT_901629</name>
</gene>